<dbReference type="Gene3D" id="2.40.290.10">
    <property type="match status" value="1"/>
</dbReference>
<evidence type="ECO:0000256" key="2">
    <source>
        <dbReference type="ARBA" id="ARBA00023172"/>
    </source>
</evidence>
<gene>
    <name evidence="5" type="ORF">TPA0598_18_00110</name>
</gene>
<protein>
    <submittedName>
        <fullName evidence="5">Ku protein</fullName>
    </submittedName>
</protein>
<evidence type="ECO:0000313" key="5">
    <source>
        <dbReference type="EMBL" id="GAO13052.1"/>
    </source>
</evidence>
<dbReference type="GO" id="GO:0006303">
    <property type="term" value="P:double-strand break repair via nonhomologous end joining"/>
    <property type="evidence" value="ECO:0007669"/>
    <property type="project" value="InterPro"/>
</dbReference>
<reference evidence="5 6" key="2">
    <citation type="journal article" date="2015" name="Stand. Genomic Sci.">
        <title>Draft genome sequence of marine-derived Streptomyces sp. TP-A0598, a producer of anti-MRSA antibiotic lydicamycins.</title>
        <authorList>
            <person name="Komaki H."/>
            <person name="Ichikawa N."/>
            <person name="Hosoyama A."/>
            <person name="Fujita N."/>
            <person name="Igarashi Y."/>
        </authorList>
    </citation>
    <scope>NUCLEOTIDE SEQUENCE [LARGE SCALE GENOMIC DNA]</scope>
    <source>
        <strain evidence="5 6">NBRC 110027</strain>
    </source>
</reference>
<evidence type="ECO:0000313" key="6">
    <source>
        <dbReference type="Proteomes" id="UP000048965"/>
    </source>
</evidence>
<reference evidence="6" key="1">
    <citation type="submission" date="2014-09" db="EMBL/GenBank/DDBJ databases">
        <title>Whole genome shotgun sequence of Streptomyces sp. NBRC 110027.</title>
        <authorList>
            <person name="Komaki H."/>
            <person name="Ichikawa N."/>
            <person name="Katano-Makiyama Y."/>
            <person name="Hosoyama A."/>
            <person name="Hashimoto M."/>
            <person name="Uohara A."/>
            <person name="Kitahashi Y."/>
            <person name="Ohji S."/>
            <person name="Kimura A."/>
            <person name="Yamazoe A."/>
            <person name="Igarashi Y."/>
            <person name="Fujita N."/>
        </authorList>
    </citation>
    <scope>NUCLEOTIDE SEQUENCE [LARGE SCALE GENOMIC DNA]</scope>
    <source>
        <strain evidence="6">NBRC 110027</strain>
    </source>
</reference>
<evidence type="ECO:0000256" key="1">
    <source>
        <dbReference type="ARBA" id="ARBA00023125"/>
    </source>
</evidence>
<feature type="compositionally biased region" description="Low complexity" evidence="3">
    <location>
        <begin position="207"/>
        <end position="220"/>
    </location>
</feature>
<dbReference type="GO" id="GO:0003690">
    <property type="term" value="F:double-stranded DNA binding"/>
    <property type="evidence" value="ECO:0007669"/>
    <property type="project" value="TreeGrafter"/>
</dbReference>
<accession>A0A0P4RHZ4</accession>
<dbReference type="GO" id="GO:0006310">
    <property type="term" value="P:DNA recombination"/>
    <property type="evidence" value="ECO:0007669"/>
    <property type="project" value="UniProtKB-KW"/>
</dbReference>
<dbReference type="PANTHER" id="PTHR41251">
    <property type="entry name" value="NON-HOMOLOGOUS END JOINING PROTEIN KU"/>
    <property type="match status" value="1"/>
</dbReference>
<dbReference type="OrthoDB" id="9795084at2"/>
<dbReference type="Pfam" id="PF02735">
    <property type="entry name" value="Ku"/>
    <property type="match status" value="1"/>
</dbReference>
<evidence type="ECO:0000256" key="3">
    <source>
        <dbReference type="SAM" id="MobiDB-lite"/>
    </source>
</evidence>
<feature type="compositionally biased region" description="Gly residues" evidence="3">
    <location>
        <begin position="157"/>
        <end position="169"/>
    </location>
</feature>
<dbReference type="InterPro" id="IPR009187">
    <property type="entry name" value="Prok_Ku"/>
</dbReference>
<keyword evidence="6" id="KW-1185">Reference proteome</keyword>
<dbReference type="Proteomes" id="UP000048965">
    <property type="component" value="Unassembled WGS sequence"/>
</dbReference>
<organism evidence="5 6">
    <name type="scientific">Streptomyces lydicamycinicus</name>
    <dbReference type="NCBI Taxonomy" id="1546107"/>
    <lineage>
        <taxon>Bacteria</taxon>
        <taxon>Bacillati</taxon>
        <taxon>Actinomycetota</taxon>
        <taxon>Actinomycetes</taxon>
        <taxon>Kitasatosporales</taxon>
        <taxon>Streptomycetaceae</taxon>
        <taxon>Streptomyces</taxon>
    </lineage>
</organism>
<dbReference type="EMBL" id="BBNO01000018">
    <property type="protein sequence ID" value="GAO13052.1"/>
    <property type="molecule type" value="Genomic_DNA"/>
</dbReference>
<feature type="region of interest" description="Disordered" evidence="3">
    <location>
        <begin position="201"/>
        <end position="239"/>
    </location>
</feature>
<proteinExistence type="predicted"/>
<feature type="domain" description="Ku" evidence="4">
    <location>
        <begin position="52"/>
        <end position="165"/>
    </location>
</feature>
<dbReference type="RefSeq" id="WP_078886146.1">
    <property type="nucleotide sequence ID" value="NZ_BBNO01000018.1"/>
</dbReference>
<dbReference type="AlphaFoldDB" id="A0A0P4RHZ4"/>
<dbReference type="SUPFAM" id="SSF100939">
    <property type="entry name" value="SPOC domain-like"/>
    <property type="match status" value="1"/>
</dbReference>
<keyword evidence="1" id="KW-0238">DNA-binding</keyword>
<name>A0A0P4RHZ4_9ACTN</name>
<keyword evidence="2" id="KW-0233">DNA recombination</keyword>
<evidence type="ECO:0000259" key="4">
    <source>
        <dbReference type="SMART" id="SM00559"/>
    </source>
</evidence>
<dbReference type="InterPro" id="IPR006164">
    <property type="entry name" value="DNA_bd_Ku70/Ku80"/>
</dbReference>
<dbReference type="SMART" id="SM00559">
    <property type="entry name" value="Ku78"/>
    <property type="match status" value="1"/>
</dbReference>
<comment type="caution">
    <text evidence="5">The sequence shown here is derived from an EMBL/GenBank/DDBJ whole genome shotgun (WGS) entry which is preliminary data.</text>
</comment>
<feature type="region of interest" description="Disordered" evidence="3">
    <location>
        <begin position="151"/>
        <end position="176"/>
    </location>
</feature>
<sequence>MRSLWQGTVSFGLVALPVDIYAATEDHGPGLHLVHAVDGGRIRHRRVCELDGREVGPEETARGWEAPDGRTVVIQDADLEALPLPTKRVIDVLGFVDEAQVDPLLYARPYWVGAHGPGAEKPYALLVQALARSGRLAVCKVALRSRERLSVLRPRNGSGGPGRTPGSGRSGPCDRTHRRGALLLRLPGRVLPVRAPIARDRDARSVPPACAGGSGPCPIGQALEGHQDVAGLPTADGAP</sequence>
<dbReference type="PANTHER" id="PTHR41251:SF1">
    <property type="entry name" value="NON-HOMOLOGOUS END JOINING PROTEIN KU"/>
    <property type="match status" value="1"/>
</dbReference>
<dbReference type="InterPro" id="IPR016194">
    <property type="entry name" value="SPOC-like_C_dom_sf"/>
</dbReference>